<protein>
    <submittedName>
        <fullName evidence="5">Exosome complex exonuclease DIS3/RRP44</fullName>
        <ecNumber evidence="5">3.1.13.-</ecNumber>
        <ecNumber evidence="5">3.1.26.-</ecNumber>
    </submittedName>
</protein>
<dbReference type="PANTHER" id="PTHR23355:SF35">
    <property type="entry name" value="EXOSOME COMPLEX EXONUCLEASE RRP44"/>
    <property type="match status" value="1"/>
</dbReference>
<dbReference type="KEGG" id="bmic:BMR1_02g04200"/>
<dbReference type="GeneID" id="24424618"/>
<evidence type="ECO:0000256" key="2">
    <source>
        <dbReference type="ARBA" id="ARBA00022552"/>
    </source>
</evidence>
<reference evidence="5 6" key="2">
    <citation type="journal article" date="2013" name="PLoS ONE">
        <title>Whole genome mapping and re-organization of the nuclear and mitochondrial genomes of Babesia microti isolates.</title>
        <authorList>
            <person name="Cornillot E."/>
            <person name="Dassouli A."/>
            <person name="Garg A."/>
            <person name="Pachikara N."/>
            <person name="Randazzo S."/>
            <person name="Depoix D."/>
            <person name="Carcy B."/>
            <person name="Delbecq S."/>
            <person name="Frutos R."/>
            <person name="Silva J.C."/>
            <person name="Sutton R."/>
            <person name="Krause P.J."/>
            <person name="Mamoun C.B."/>
        </authorList>
    </citation>
    <scope>NUCLEOTIDE SEQUENCE [LARGE SCALE GENOMIC DNA]</scope>
    <source>
        <strain evidence="5 6">RI</strain>
    </source>
</reference>
<dbReference type="GO" id="GO:0000177">
    <property type="term" value="C:cytoplasmic exosome (RNase complex)"/>
    <property type="evidence" value="ECO:0007669"/>
    <property type="project" value="TreeGrafter"/>
</dbReference>
<evidence type="ECO:0000256" key="3">
    <source>
        <dbReference type="ARBA" id="ARBA00023242"/>
    </source>
</evidence>
<dbReference type="PROSITE" id="PS01175">
    <property type="entry name" value="RIBONUCLEASE_II"/>
    <property type="match status" value="1"/>
</dbReference>
<dbReference type="RefSeq" id="XP_012648595.2">
    <property type="nucleotide sequence ID" value="XM_012793141.2"/>
</dbReference>
<dbReference type="Pfam" id="PF00773">
    <property type="entry name" value="RNB"/>
    <property type="match status" value="1"/>
</dbReference>
<keyword evidence="2" id="KW-0698">rRNA processing</keyword>
<gene>
    <name evidence="5" type="ORF">BMR1_02g04200</name>
</gene>
<keyword evidence="5" id="KW-0378">Hydrolase</keyword>
<dbReference type="GO" id="GO:0006364">
    <property type="term" value="P:rRNA processing"/>
    <property type="evidence" value="ECO:0007669"/>
    <property type="project" value="UniProtKB-KW"/>
</dbReference>
<dbReference type="VEuPathDB" id="PiroplasmaDB:BMR1_02g04200"/>
<keyword evidence="6" id="KW-1185">Reference proteome</keyword>
<dbReference type="InterPro" id="IPR001900">
    <property type="entry name" value="RNase_II/R"/>
</dbReference>
<name>A0A1R4AB04_BABMR</name>
<evidence type="ECO:0000313" key="5">
    <source>
        <dbReference type="EMBL" id="SJK86178.1"/>
    </source>
</evidence>
<dbReference type="SUPFAM" id="SSF50249">
    <property type="entry name" value="Nucleic acid-binding proteins"/>
    <property type="match status" value="2"/>
</dbReference>
<dbReference type="OrthoDB" id="372421at2759"/>
<reference evidence="5 6" key="1">
    <citation type="journal article" date="2012" name="Nucleic Acids Res.">
        <title>Sequencing of the smallest Apicomplexan genome from the human pathogen Babesia microti.</title>
        <authorList>
            <person name="Cornillot E."/>
            <person name="Hadj-Kaddour K."/>
            <person name="Dassouli A."/>
            <person name="Noel B."/>
            <person name="Ranwez V."/>
            <person name="Vacherie B."/>
            <person name="Augagneur Y."/>
            <person name="Bres V."/>
            <person name="Duclos A."/>
            <person name="Randazzo S."/>
            <person name="Carcy B."/>
            <person name="Debierre-Grockiego F."/>
            <person name="Delbecq S."/>
            <person name="Moubri-Menage K."/>
            <person name="Shams-Eldin H."/>
            <person name="Usmani-Brown S."/>
            <person name="Bringaud F."/>
            <person name="Wincker P."/>
            <person name="Vivares C.P."/>
            <person name="Schwarz R.T."/>
            <person name="Schetters T.P."/>
            <person name="Krause P.J."/>
            <person name="Gorenflot A."/>
            <person name="Berry V."/>
            <person name="Barbe V."/>
            <person name="Ben Mamoun C."/>
        </authorList>
    </citation>
    <scope>NUCLEOTIDE SEQUENCE [LARGE SCALE GENOMIC DNA]</scope>
    <source>
        <strain evidence="5 6">RI</strain>
    </source>
</reference>
<organism evidence="5 6">
    <name type="scientific">Babesia microti (strain RI)</name>
    <dbReference type="NCBI Taxonomy" id="1133968"/>
    <lineage>
        <taxon>Eukaryota</taxon>
        <taxon>Sar</taxon>
        <taxon>Alveolata</taxon>
        <taxon>Apicomplexa</taxon>
        <taxon>Aconoidasida</taxon>
        <taxon>Piroplasmida</taxon>
        <taxon>Babesiidae</taxon>
        <taxon>Babesia</taxon>
    </lineage>
</organism>
<dbReference type="GO" id="GO:0071031">
    <property type="term" value="P:nuclear mRNA surveillance of mRNA 3'-end processing"/>
    <property type="evidence" value="ECO:0007669"/>
    <property type="project" value="TreeGrafter"/>
</dbReference>
<dbReference type="PANTHER" id="PTHR23355">
    <property type="entry name" value="RIBONUCLEASE"/>
    <property type="match status" value="1"/>
</dbReference>
<dbReference type="InterPro" id="IPR012340">
    <property type="entry name" value="NA-bd_OB-fold"/>
</dbReference>
<dbReference type="GO" id="GO:0000176">
    <property type="term" value="C:nuclear exosome (RNase complex)"/>
    <property type="evidence" value="ECO:0007669"/>
    <property type="project" value="TreeGrafter"/>
</dbReference>
<dbReference type="GO" id="GO:0000175">
    <property type="term" value="F:3'-5'-RNA exonuclease activity"/>
    <property type="evidence" value="ECO:0007669"/>
    <property type="project" value="TreeGrafter"/>
</dbReference>
<evidence type="ECO:0000313" key="6">
    <source>
        <dbReference type="Proteomes" id="UP000002899"/>
    </source>
</evidence>
<dbReference type="InterPro" id="IPR022966">
    <property type="entry name" value="RNase_II/R_CS"/>
</dbReference>
<proteinExistence type="predicted"/>
<comment type="subcellular location">
    <subcellularLocation>
        <location evidence="1">Nucleus</location>
    </subcellularLocation>
</comment>
<reference evidence="5 6" key="3">
    <citation type="journal article" date="2016" name="Sci. Rep.">
        <title>Genome-wide diversity and gene expression profiling of Babesia microti isolates identify polymorphic genes that mediate host-pathogen interactions.</title>
        <authorList>
            <person name="Silva J.C."/>
            <person name="Cornillot E."/>
            <person name="McCracken C."/>
            <person name="Usmani-Brown S."/>
            <person name="Dwivedi A."/>
            <person name="Ifeonu O.O."/>
            <person name="Crabtree J."/>
            <person name="Gotia H.T."/>
            <person name="Virji A.Z."/>
            <person name="Reynes C."/>
            <person name="Colinge J."/>
            <person name="Kumar V."/>
            <person name="Lawres L."/>
            <person name="Pazzi J.E."/>
            <person name="Pablo J.V."/>
            <person name="Hung C."/>
            <person name="Brancato J."/>
            <person name="Kumari P."/>
            <person name="Orvis J."/>
            <person name="Tretina K."/>
            <person name="Chibucos M."/>
            <person name="Ott S."/>
            <person name="Sadzewicz L."/>
            <person name="Sengamalay N."/>
            <person name="Shetty A.C."/>
            <person name="Su Q."/>
            <person name="Tallon L."/>
            <person name="Fraser C.M."/>
            <person name="Frutos R."/>
            <person name="Molina D.M."/>
            <person name="Krause P.J."/>
            <person name="Ben Mamoun C."/>
        </authorList>
    </citation>
    <scope>NUCLEOTIDE SEQUENCE [LARGE SCALE GENOMIC DNA]</scope>
    <source>
        <strain evidence="5 6">RI</strain>
    </source>
</reference>
<dbReference type="GO" id="GO:0004519">
    <property type="term" value="F:endonuclease activity"/>
    <property type="evidence" value="ECO:0007669"/>
    <property type="project" value="TreeGrafter"/>
</dbReference>
<dbReference type="Gene3D" id="2.40.50.700">
    <property type="match status" value="1"/>
</dbReference>
<dbReference type="GO" id="GO:0003723">
    <property type="term" value="F:RNA binding"/>
    <property type="evidence" value="ECO:0007669"/>
    <property type="project" value="InterPro"/>
</dbReference>
<dbReference type="GO" id="GO:0016075">
    <property type="term" value="P:rRNA catabolic process"/>
    <property type="evidence" value="ECO:0007669"/>
    <property type="project" value="TreeGrafter"/>
</dbReference>
<keyword evidence="5" id="KW-0269">Exonuclease</keyword>
<dbReference type="Pfam" id="PF17849">
    <property type="entry name" value="OB_Dis3"/>
    <property type="match status" value="1"/>
</dbReference>
<evidence type="ECO:0000259" key="4">
    <source>
        <dbReference type="SMART" id="SM00955"/>
    </source>
</evidence>
<dbReference type="EMBL" id="FO082872">
    <property type="protein sequence ID" value="SJK86178.1"/>
    <property type="molecule type" value="Genomic_DNA"/>
</dbReference>
<dbReference type="EC" id="3.1.26.-" evidence="5"/>
<keyword evidence="3" id="KW-0539">Nucleus</keyword>
<dbReference type="InterPro" id="IPR050180">
    <property type="entry name" value="RNR_Ribonuclease"/>
</dbReference>
<dbReference type="InterPro" id="IPR041505">
    <property type="entry name" value="Dis3_CSD2"/>
</dbReference>
<keyword evidence="5" id="KW-0540">Nuclease</keyword>
<dbReference type="AlphaFoldDB" id="A0A1R4AB04"/>
<evidence type="ECO:0000256" key="1">
    <source>
        <dbReference type="ARBA" id="ARBA00004123"/>
    </source>
</evidence>
<feature type="domain" description="RNB" evidence="4">
    <location>
        <begin position="204"/>
        <end position="533"/>
    </location>
</feature>
<dbReference type="SMART" id="SM00955">
    <property type="entry name" value="RNB"/>
    <property type="match status" value="1"/>
</dbReference>
<sequence length="641" mass="72243">MIRGSYIIGCVQCAKGRFIIRGLNNLNRAINGDKVAIVEIKDSSTTEAESDIDDDIIGLDGGGEDGEIVNYCCGSNDELLGRVVGIISRNFREIAGSLQPLQLSSSTNSRIFMPIDSRIPFINIKTRMSKELEGKRITVKIADWPADSKRPNGYWVRILGDIGHVDVETWAILIENSITVDEFSDSAHKELPLSSWIAEPQSGRIEWTDTTVSVDPPGCTDIDDALSYKKIENNLRIGVHIADVSHFVKDGSALDMEASKRCNTVYLVDRRHEMLPELLTSNICSLRSNVHRYAFSVIWTMDLEGNILDTKFTKSIICSSASLTYEQAHQIIQGHISVSSEVKESLTGLLEISAKLRQKRIEKGALELASAEVSFDYDESSQIRGLRPYKLYPTNQMVEEFMLLANTSVAKKLTNTFPCTIIRRHPLPQLDKLEELNNTLKSCGFGQLRYNNSKELNESLQNISRKHPHIERILRILSTRCMSQAVYSNSKDVPRLEWHHYGLCVDVYTHFTSPIRRYADILVHRLLEAALEISTIPEGWNRKLTESCDHMNDKCFASKRSSRASIELFSYYLFKKSGPKVTKGIVTALRNSGITVMCPEFGIQVFASSANKTRPYKLFDQIDVKLESHDRFSRFSVIATV</sequence>
<accession>A0A1R4AB04</accession>
<dbReference type="EC" id="3.1.13.-" evidence="5"/>
<dbReference type="Proteomes" id="UP000002899">
    <property type="component" value="Chromosome II"/>
</dbReference>